<dbReference type="Proteomes" id="UP000291933">
    <property type="component" value="Unassembled WGS sequence"/>
</dbReference>
<evidence type="ECO:0000256" key="2">
    <source>
        <dbReference type="ARBA" id="ARBA00010157"/>
    </source>
</evidence>
<feature type="transmembrane region" description="Helical" evidence="7">
    <location>
        <begin position="624"/>
        <end position="643"/>
    </location>
</feature>
<name>A0A4Q9KPJ4_PROTD</name>
<dbReference type="Gene3D" id="1.20.1640.10">
    <property type="entry name" value="Multidrug efflux transporter AcrB transmembrane domain"/>
    <property type="match status" value="2"/>
</dbReference>
<evidence type="ECO:0000259" key="8">
    <source>
        <dbReference type="Pfam" id="PF03176"/>
    </source>
</evidence>
<accession>A0A4Q9KPJ4</accession>
<keyword evidence="5 7" id="KW-1133">Transmembrane helix</keyword>
<feature type="transmembrane region" description="Helical" evidence="7">
    <location>
        <begin position="588"/>
        <end position="609"/>
    </location>
</feature>
<dbReference type="OrthoDB" id="2365435at2"/>
<dbReference type="Pfam" id="PF03176">
    <property type="entry name" value="MMPL"/>
    <property type="match status" value="2"/>
</dbReference>
<keyword evidence="10" id="KW-1185">Reference proteome</keyword>
<feature type="transmembrane region" description="Helical" evidence="7">
    <location>
        <begin position="195"/>
        <end position="219"/>
    </location>
</feature>
<reference evidence="9 10" key="1">
    <citation type="submission" date="2019-01" db="EMBL/GenBank/DDBJ databases">
        <title>Lactibacter flavus gen. nov., sp. nov., a novel bacterium of the family Propionibacteriaceae isolated from raw milk and dairy products.</title>
        <authorList>
            <person name="Huptas C."/>
            <person name="Wenning M."/>
            <person name="Breitenwieser F."/>
            <person name="Doll E."/>
            <person name="Von Neubeck M."/>
            <person name="Busse H.-J."/>
            <person name="Scherer S."/>
        </authorList>
    </citation>
    <scope>NUCLEOTIDE SEQUENCE [LARGE SCALE GENOMIC DNA]</scope>
    <source>
        <strain evidence="9 10">DSM 22130</strain>
    </source>
</reference>
<evidence type="ECO:0000256" key="5">
    <source>
        <dbReference type="ARBA" id="ARBA00022989"/>
    </source>
</evidence>
<comment type="subcellular location">
    <subcellularLocation>
        <location evidence="1">Cell membrane</location>
        <topology evidence="1">Multi-pass membrane protein</topology>
    </subcellularLocation>
</comment>
<feature type="transmembrane region" description="Helical" evidence="7">
    <location>
        <begin position="302"/>
        <end position="323"/>
    </location>
</feature>
<evidence type="ECO:0000256" key="6">
    <source>
        <dbReference type="ARBA" id="ARBA00023136"/>
    </source>
</evidence>
<keyword evidence="3" id="KW-1003">Cell membrane</keyword>
<evidence type="ECO:0000313" key="9">
    <source>
        <dbReference type="EMBL" id="TBT96434.1"/>
    </source>
</evidence>
<sequence length="742" mass="77180">MDRPHSDAPATRANRTPRLVLLGNLILVLLWLAAAGIGGPKLGQLSGLQENDSTALLAASAESSVAREQASAFSDSLTLPLFVVLTKDADISADDLKAVGTYLGKLGELKIHDGTTLSEVVTEAPAALIPSEDKRAILVPIALDSDKATKKLGEASVTRLVIDAVQADATTQLSASGFSVATTGPAAYVADFAKAFAGIDGILLIVALVVVFVILVLVYRSPFLPIVVLLSAVFGLSAAGIVVYELAKRGLLSVSGQSQGILSILVVGAATDYALLIVSRFREELTRTASTFDAMKRTWRGTVEPISASAATVIAGLLCLLLSDLGSTRSLGPISAAGIVAALLGALTFLPAVLLLIGRRIFWPRIPRFVGTSDAVGDDGVDGTGLWASIARFVGRRARPVWIGATLLLLACAAFVPQLKTDGLGNTEVFRVKVASVEGEKVLAQHFPAGAASPLTVVVPEASSQALVDKLAALPGVASASIATEKPAPQTGPPGPPAAPKTKVVDGKVLVNVTLDAEGQTRAAQDGVAAVRTAVHEADPGLKVGGIAAQALDTRLANERDVRTVLPAIIGVVFVVLVLLLRALVAPLALVVANLLSFLATLGVSALVFEHVLGFKNSDPSTPIYAFVFLIALGIDYSIFLMTRVREEWPRAGGRVAVLRGLSVTGGVITSAGVVLAATFAALFVIPLVFMAQIAFMVAFGVLIDTFIVRALLVSGLIYDLGRWSWWPSRFGQSAAPRRAAR</sequence>
<feature type="transmembrane region" description="Helical" evidence="7">
    <location>
        <begin position="259"/>
        <end position="281"/>
    </location>
</feature>
<comment type="caution">
    <text evidence="9">The sequence shown here is derived from an EMBL/GenBank/DDBJ whole genome shotgun (WGS) entry which is preliminary data.</text>
</comment>
<proteinExistence type="inferred from homology"/>
<evidence type="ECO:0000313" key="10">
    <source>
        <dbReference type="Proteomes" id="UP000291933"/>
    </source>
</evidence>
<evidence type="ECO:0000256" key="4">
    <source>
        <dbReference type="ARBA" id="ARBA00022692"/>
    </source>
</evidence>
<dbReference type="InterPro" id="IPR050545">
    <property type="entry name" value="Mycobact_MmpL"/>
</dbReference>
<feature type="domain" description="Membrane transport protein MMPL" evidence="8">
    <location>
        <begin position="436"/>
        <end position="730"/>
    </location>
</feature>
<feature type="transmembrane region" description="Helical" evidence="7">
    <location>
        <begin position="335"/>
        <end position="358"/>
    </location>
</feature>
<evidence type="ECO:0000256" key="1">
    <source>
        <dbReference type="ARBA" id="ARBA00004651"/>
    </source>
</evidence>
<dbReference type="EMBL" id="SDMR01000001">
    <property type="protein sequence ID" value="TBT96434.1"/>
    <property type="molecule type" value="Genomic_DNA"/>
</dbReference>
<feature type="transmembrane region" description="Helical" evidence="7">
    <location>
        <begin position="664"/>
        <end position="690"/>
    </location>
</feature>
<feature type="transmembrane region" description="Helical" evidence="7">
    <location>
        <begin position="226"/>
        <end position="247"/>
    </location>
</feature>
<evidence type="ECO:0000256" key="7">
    <source>
        <dbReference type="SAM" id="Phobius"/>
    </source>
</evidence>
<dbReference type="GO" id="GO:0005886">
    <property type="term" value="C:plasma membrane"/>
    <property type="evidence" value="ECO:0007669"/>
    <property type="project" value="UniProtKB-SubCell"/>
</dbReference>
<gene>
    <name evidence="9" type="ORF">ET996_00075</name>
</gene>
<dbReference type="PANTHER" id="PTHR33406">
    <property type="entry name" value="MEMBRANE PROTEIN MJ1562-RELATED"/>
    <property type="match status" value="1"/>
</dbReference>
<feature type="domain" description="Membrane transport protein MMPL" evidence="8">
    <location>
        <begin position="56"/>
        <end position="400"/>
    </location>
</feature>
<organism evidence="9 10">
    <name type="scientific">Propioniciclava tarda</name>
    <dbReference type="NCBI Taxonomy" id="433330"/>
    <lineage>
        <taxon>Bacteria</taxon>
        <taxon>Bacillati</taxon>
        <taxon>Actinomycetota</taxon>
        <taxon>Actinomycetes</taxon>
        <taxon>Propionibacteriales</taxon>
        <taxon>Propionibacteriaceae</taxon>
        <taxon>Propioniciclava</taxon>
    </lineage>
</organism>
<evidence type="ECO:0000256" key="3">
    <source>
        <dbReference type="ARBA" id="ARBA00022475"/>
    </source>
</evidence>
<dbReference type="InterPro" id="IPR004869">
    <property type="entry name" value="MMPL_dom"/>
</dbReference>
<feature type="transmembrane region" description="Helical" evidence="7">
    <location>
        <begin position="564"/>
        <end position="581"/>
    </location>
</feature>
<dbReference type="AlphaFoldDB" id="A0A4Q9KPJ4"/>
<protein>
    <submittedName>
        <fullName evidence="9">MMPL family transporter</fullName>
    </submittedName>
</protein>
<comment type="similarity">
    <text evidence="2">Belongs to the resistance-nodulation-cell division (RND) (TC 2.A.6) family. MmpL subfamily.</text>
</comment>
<dbReference type="SUPFAM" id="SSF82866">
    <property type="entry name" value="Multidrug efflux transporter AcrB transmembrane domain"/>
    <property type="match status" value="2"/>
</dbReference>
<feature type="transmembrane region" description="Helical" evidence="7">
    <location>
        <begin position="401"/>
        <end position="419"/>
    </location>
</feature>
<dbReference type="PANTHER" id="PTHR33406:SF6">
    <property type="entry name" value="MEMBRANE PROTEIN YDGH-RELATED"/>
    <property type="match status" value="1"/>
</dbReference>
<keyword evidence="6 7" id="KW-0472">Membrane</keyword>
<keyword evidence="4 7" id="KW-0812">Transmembrane</keyword>